<feature type="domain" description="Ig-like" evidence="2">
    <location>
        <begin position="202"/>
        <end position="244"/>
    </location>
</feature>
<dbReference type="PANTHER" id="PTHR47633:SF15">
    <property type="entry name" value="IG-LIKE DOMAIN-CONTAINING PROTEIN"/>
    <property type="match status" value="1"/>
</dbReference>
<evidence type="ECO:0000259" key="2">
    <source>
        <dbReference type="PROSITE" id="PS50835"/>
    </source>
</evidence>
<sequence length="244" mass="27147">MKQDTPPTSSKERKLNSLEKIKEPNIEPPKEEGKGYWVLQKTSSTITLQSVKVQTGPKTELKAATFGQEDDEKKPKQSLTANWKDALSARQGGLRTKELEDHVGFKKNITEVKREPQGISPQFECLSGKPKATVEWFKERAPVEAGDGIHLYEEDGIHCLCLKKIQLENSGSYCCTATNTQGQASTRWILTVKRPKVKDIAPHFSSVLKSCSVSEGQDFVLQCSVGGVPMPQITWLLNGKAWFS</sequence>
<dbReference type="PROSITE" id="PS50835">
    <property type="entry name" value="IG_LIKE"/>
    <property type="match status" value="2"/>
</dbReference>
<feature type="domain" description="Ig-like" evidence="2">
    <location>
        <begin position="117"/>
        <end position="191"/>
    </location>
</feature>
<dbReference type="Proteomes" id="UP000826234">
    <property type="component" value="Unassembled WGS sequence"/>
</dbReference>
<feature type="compositionally biased region" description="Basic and acidic residues" evidence="1">
    <location>
        <begin position="10"/>
        <end position="34"/>
    </location>
</feature>
<proteinExistence type="predicted"/>
<dbReference type="Pfam" id="PF07679">
    <property type="entry name" value="I-set"/>
    <property type="match status" value="2"/>
</dbReference>
<evidence type="ECO:0000256" key="1">
    <source>
        <dbReference type="SAM" id="MobiDB-lite"/>
    </source>
</evidence>
<feature type="region of interest" description="Disordered" evidence="1">
    <location>
        <begin position="1"/>
        <end position="34"/>
    </location>
</feature>
<reference evidence="3 4" key="1">
    <citation type="journal article" date="2022" name="Gigascience">
        <title>A chromosome-level genome assembly and annotation of the desert horned lizard, Phrynosoma platyrhinos, provides insight into chromosomal rearrangements among reptiles.</title>
        <authorList>
            <person name="Koochekian N."/>
            <person name="Ascanio A."/>
            <person name="Farleigh K."/>
            <person name="Card D.C."/>
            <person name="Schield D.R."/>
            <person name="Castoe T.A."/>
            <person name="Jezkova T."/>
        </authorList>
    </citation>
    <scope>NUCLEOTIDE SEQUENCE [LARGE SCALE GENOMIC DNA]</scope>
    <source>
        <strain evidence="3">NK-2021</strain>
    </source>
</reference>
<dbReference type="InterPro" id="IPR036179">
    <property type="entry name" value="Ig-like_dom_sf"/>
</dbReference>
<dbReference type="InterPro" id="IPR007110">
    <property type="entry name" value="Ig-like_dom"/>
</dbReference>
<protein>
    <recommendedName>
        <fullName evidence="2">Ig-like domain-containing protein</fullName>
    </recommendedName>
</protein>
<evidence type="ECO:0000313" key="4">
    <source>
        <dbReference type="Proteomes" id="UP000826234"/>
    </source>
</evidence>
<evidence type="ECO:0000313" key="3">
    <source>
        <dbReference type="EMBL" id="KAH0621307.1"/>
    </source>
</evidence>
<accession>A0ABQ7SVE4</accession>
<dbReference type="InterPro" id="IPR013783">
    <property type="entry name" value="Ig-like_fold"/>
</dbReference>
<name>A0ABQ7SVE4_PHRPL</name>
<comment type="caution">
    <text evidence="3">The sequence shown here is derived from an EMBL/GenBank/DDBJ whole genome shotgun (WGS) entry which is preliminary data.</text>
</comment>
<dbReference type="PANTHER" id="PTHR47633">
    <property type="entry name" value="IMMUNOGLOBULIN"/>
    <property type="match status" value="1"/>
</dbReference>
<dbReference type="Gene3D" id="2.60.40.10">
    <property type="entry name" value="Immunoglobulins"/>
    <property type="match status" value="2"/>
</dbReference>
<keyword evidence="4" id="KW-1185">Reference proteome</keyword>
<dbReference type="EMBL" id="JAIPUX010003289">
    <property type="protein sequence ID" value="KAH0621307.1"/>
    <property type="molecule type" value="Genomic_DNA"/>
</dbReference>
<dbReference type="SUPFAM" id="SSF48726">
    <property type="entry name" value="Immunoglobulin"/>
    <property type="match status" value="2"/>
</dbReference>
<organism evidence="3 4">
    <name type="scientific">Phrynosoma platyrhinos</name>
    <name type="common">Desert horned lizard</name>
    <dbReference type="NCBI Taxonomy" id="52577"/>
    <lineage>
        <taxon>Eukaryota</taxon>
        <taxon>Metazoa</taxon>
        <taxon>Chordata</taxon>
        <taxon>Craniata</taxon>
        <taxon>Vertebrata</taxon>
        <taxon>Euteleostomi</taxon>
        <taxon>Lepidosauria</taxon>
        <taxon>Squamata</taxon>
        <taxon>Bifurcata</taxon>
        <taxon>Unidentata</taxon>
        <taxon>Episquamata</taxon>
        <taxon>Toxicofera</taxon>
        <taxon>Iguania</taxon>
        <taxon>Phrynosomatidae</taxon>
        <taxon>Phrynosomatinae</taxon>
        <taxon>Phrynosoma</taxon>
    </lineage>
</organism>
<gene>
    <name evidence="3" type="ORF">JD844_022450</name>
</gene>
<dbReference type="InterPro" id="IPR013098">
    <property type="entry name" value="Ig_I-set"/>
</dbReference>
<dbReference type="Pfam" id="PF16620">
    <property type="entry name" value="23ISL"/>
    <property type="match status" value="1"/>
</dbReference>